<evidence type="ECO:0000256" key="1">
    <source>
        <dbReference type="SAM" id="Phobius"/>
    </source>
</evidence>
<proteinExistence type="predicted"/>
<comment type="caution">
    <text evidence="2">The sequence shown here is derived from an EMBL/GenBank/DDBJ whole genome shotgun (WGS) entry which is preliminary data.</text>
</comment>
<reference evidence="2 3" key="1">
    <citation type="submission" date="2019-04" db="EMBL/GenBank/DDBJ databases">
        <title>Draft genome sequence of Robertkochia marina CC-AMO-30D.</title>
        <authorList>
            <person name="Hameed A."/>
            <person name="Lin S.-Y."/>
            <person name="Shahina M."/>
            <person name="Lai W.-A."/>
            <person name="Young C.-C."/>
        </authorList>
    </citation>
    <scope>NUCLEOTIDE SEQUENCE [LARGE SCALE GENOMIC DNA]</scope>
    <source>
        <strain evidence="2 3">CC-AMO-30D</strain>
    </source>
</reference>
<keyword evidence="1" id="KW-0472">Membrane</keyword>
<dbReference type="EMBL" id="SSMC01000001">
    <property type="protein sequence ID" value="THD69030.1"/>
    <property type="molecule type" value="Genomic_DNA"/>
</dbReference>
<evidence type="ECO:0008006" key="4">
    <source>
        <dbReference type="Google" id="ProtNLM"/>
    </source>
</evidence>
<feature type="transmembrane region" description="Helical" evidence="1">
    <location>
        <begin position="40"/>
        <end position="60"/>
    </location>
</feature>
<dbReference type="AlphaFoldDB" id="A0A4S3M2E9"/>
<keyword evidence="1" id="KW-1133">Transmembrane helix</keyword>
<organism evidence="2 3">
    <name type="scientific">Robertkochia marina</name>
    <dbReference type="NCBI Taxonomy" id="1227945"/>
    <lineage>
        <taxon>Bacteria</taxon>
        <taxon>Pseudomonadati</taxon>
        <taxon>Bacteroidota</taxon>
        <taxon>Flavobacteriia</taxon>
        <taxon>Flavobacteriales</taxon>
        <taxon>Flavobacteriaceae</taxon>
        <taxon>Robertkochia</taxon>
    </lineage>
</organism>
<accession>A0A4S3M2E9</accession>
<evidence type="ECO:0000313" key="3">
    <source>
        <dbReference type="Proteomes" id="UP000305939"/>
    </source>
</evidence>
<feature type="transmembrane region" description="Helical" evidence="1">
    <location>
        <begin position="81"/>
        <end position="98"/>
    </location>
</feature>
<dbReference type="Proteomes" id="UP000305939">
    <property type="component" value="Unassembled WGS sequence"/>
</dbReference>
<protein>
    <recommendedName>
        <fullName evidence="4">Phosphatase PAP2 family protein</fullName>
    </recommendedName>
</protein>
<feature type="transmembrane region" description="Helical" evidence="1">
    <location>
        <begin position="153"/>
        <end position="170"/>
    </location>
</feature>
<keyword evidence="3" id="KW-1185">Reference proteome</keyword>
<feature type="transmembrane region" description="Helical" evidence="1">
    <location>
        <begin position="130"/>
        <end position="147"/>
    </location>
</feature>
<keyword evidence="1" id="KW-0812">Transmembrane</keyword>
<gene>
    <name evidence="2" type="ORF">E7Z59_01485</name>
</gene>
<feature type="transmembrane region" description="Helical" evidence="1">
    <location>
        <begin position="104"/>
        <end position="123"/>
    </location>
</feature>
<feature type="transmembrane region" description="Helical" evidence="1">
    <location>
        <begin position="182"/>
        <end position="200"/>
    </location>
</feature>
<feature type="transmembrane region" description="Helical" evidence="1">
    <location>
        <begin position="7"/>
        <end position="28"/>
    </location>
</feature>
<dbReference type="RefSeq" id="WP_136334520.1">
    <property type="nucleotide sequence ID" value="NZ_QXMP01000004.1"/>
</dbReference>
<evidence type="ECO:0000313" key="2">
    <source>
        <dbReference type="EMBL" id="THD69030.1"/>
    </source>
</evidence>
<name>A0A4S3M2E9_9FLAO</name>
<dbReference type="OrthoDB" id="9786064at2"/>
<sequence>MQFFSKLISFVFNPLFMPFGGTLAYFLVTPRFSPPENIRAILAAVFIITVAIPILFFFLLRNVGWIRSSGMEEVAERRIPLAIYIVLTWVVSAKIIPSSYSTELYFFFVGVLGALLTCLFLVYFKYKASMHMMGISGLTTFLIGLSFHFEKNIVVALSLLVLSIGAVASARLYQRAHSTHEIVTGLFVGFVTQLITFGHWL</sequence>